<evidence type="ECO:0000259" key="2">
    <source>
        <dbReference type="PROSITE" id="PS51202"/>
    </source>
</evidence>
<dbReference type="PROSITE" id="PS51202">
    <property type="entry name" value="RCK_C"/>
    <property type="match status" value="1"/>
</dbReference>
<keyword evidence="4" id="KW-1185">Reference proteome</keyword>
<proteinExistence type="predicted"/>
<sequence>MVRGSGEGVMKKEIAVIGLGKFGFYFAQTLAELGYKVVGIDNQSAKVQKARDVLAQVYRTDATNKDALEQLGIREMTHVLVSVGDSIAASTMISMYLKELGVEEVWVKAVNPDHQRLLYKVGVDTVIIPEQLAAVHLASKVAIPGFIQYASFDTEMSFQELVVDRWAGKTLKDLDLTNRYGVQVIATRREDEPHFQFLPRADYELKKGDRLIVIRKTTDSREIRS</sequence>
<dbReference type="SUPFAM" id="SSF116726">
    <property type="entry name" value="TrkA C-terminal domain-like"/>
    <property type="match status" value="1"/>
</dbReference>
<dbReference type="SUPFAM" id="SSF51735">
    <property type="entry name" value="NAD(P)-binding Rossmann-fold domains"/>
    <property type="match status" value="1"/>
</dbReference>
<dbReference type="Pfam" id="PF02080">
    <property type="entry name" value="TrkA_C"/>
    <property type="match status" value="1"/>
</dbReference>
<dbReference type="GO" id="GO:0006813">
    <property type="term" value="P:potassium ion transport"/>
    <property type="evidence" value="ECO:0007669"/>
    <property type="project" value="InterPro"/>
</dbReference>
<evidence type="ECO:0000259" key="1">
    <source>
        <dbReference type="PROSITE" id="PS51201"/>
    </source>
</evidence>
<organism evidence="3 4">
    <name type="scientific">Desulfolithobacter dissulfuricans</name>
    <dbReference type="NCBI Taxonomy" id="2795293"/>
    <lineage>
        <taxon>Bacteria</taxon>
        <taxon>Pseudomonadati</taxon>
        <taxon>Thermodesulfobacteriota</taxon>
        <taxon>Desulfobulbia</taxon>
        <taxon>Desulfobulbales</taxon>
        <taxon>Desulfobulbaceae</taxon>
        <taxon>Desulfolithobacter</taxon>
    </lineage>
</organism>
<protein>
    <submittedName>
        <fullName evidence="3">Potassium uptake protein TrkA</fullName>
    </submittedName>
</protein>
<dbReference type="InterPro" id="IPR036291">
    <property type="entry name" value="NAD(P)-bd_dom_sf"/>
</dbReference>
<name>A0A915U125_9BACT</name>
<dbReference type="PANTHER" id="PTHR43833">
    <property type="entry name" value="POTASSIUM CHANNEL PROTEIN 2-RELATED-RELATED"/>
    <property type="match status" value="1"/>
</dbReference>
<dbReference type="PANTHER" id="PTHR43833:SF7">
    <property type="entry name" value="KTR SYSTEM POTASSIUM UPTAKE PROTEIN C"/>
    <property type="match status" value="1"/>
</dbReference>
<feature type="domain" description="RCK N-terminal" evidence="1">
    <location>
        <begin position="11"/>
        <end position="127"/>
    </location>
</feature>
<dbReference type="GO" id="GO:0008324">
    <property type="term" value="F:monoatomic cation transmembrane transporter activity"/>
    <property type="evidence" value="ECO:0007669"/>
    <property type="project" value="InterPro"/>
</dbReference>
<dbReference type="InterPro" id="IPR036721">
    <property type="entry name" value="RCK_C_sf"/>
</dbReference>
<dbReference type="Gene3D" id="3.30.70.1450">
    <property type="entry name" value="Regulator of K+ conductance, C-terminal domain"/>
    <property type="match status" value="1"/>
</dbReference>
<dbReference type="InterPro" id="IPR003148">
    <property type="entry name" value="RCK_N"/>
</dbReference>
<dbReference type="KEGG" id="ddu:GF1_19020"/>
<dbReference type="InterPro" id="IPR006037">
    <property type="entry name" value="RCK_C"/>
</dbReference>
<dbReference type="AlphaFoldDB" id="A0A915U125"/>
<dbReference type="Gene3D" id="3.40.50.720">
    <property type="entry name" value="NAD(P)-binding Rossmann-like Domain"/>
    <property type="match status" value="1"/>
</dbReference>
<feature type="domain" description="RCK C-terminal" evidence="2">
    <location>
        <begin position="144"/>
        <end position="225"/>
    </location>
</feature>
<dbReference type="InterPro" id="IPR050721">
    <property type="entry name" value="Trk_Ktr_HKT_K-transport"/>
</dbReference>
<dbReference type="Pfam" id="PF02254">
    <property type="entry name" value="TrkA_N"/>
    <property type="match status" value="1"/>
</dbReference>
<evidence type="ECO:0000313" key="4">
    <source>
        <dbReference type="Proteomes" id="UP001063350"/>
    </source>
</evidence>
<accession>A0A915U125</accession>
<dbReference type="EMBL" id="AP024233">
    <property type="protein sequence ID" value="BCO09526.1"/>
    <property type="molecule type" value="Genomic_DNA"/>
</dbReference>
<reference evidence="3" key="1">
    <citation type="submission" date="2020-12" db="EMBL/GenBank/DDBJ databases">
        <title>Desulfobium dissulfuricans gen. nov., sp. nov., a novel mesophilic, sulfate-reducing bacterium isolated from a deep-sea hydrothermal vent.</title>
        <authorList>
            <person name="Hashimoto Y."/>
            <person name="Tame A."/>
            <person name="Sawayama S."/>
            <person name="Miyazaki J."/>
            <person name="Takai K."/>
            <person name="Nakagawa S."/>
        </authorList>
    </citation>
    <scope>NUCLEOTIDE SEQUENCE</scope>
    <source>
        <strain evidence="3">GF1</strain>
    </source>
</reference>
<dbReference type="PROSITE" id="PS51201">
    <property type="entry name" value="RCK_N"/>
    <property type="match status" value="1"/>
</dbReference>
<evidence type="ECO:0000313" key="3">
    <source>
        <dbReference type="EMBL" id="BCO09526.1"/>
    </source>
</evidence>
<dbReference type="Proteomes" id="UP001063350">
    <property type="component" value="Chromosome"/>
</dbReference>
<gene>
    <name evidence="3" type="ORF">GF1_19020</name>
</gene>